<dbReference type="InterPro" id="IPR036162">
    <property type="entry name" value="Resolvase-like_N_sf"/>
</dbReference>
<protein>
    <submittedName>
        <fullName evidence="3">Recombinase family protein</fullName>
    </submittedName>
</protein>
<feature type="domain" description="Recombinase" evidence="2">
    <location>
        <begin position="177"/>
        <end position="321"/>
    </location>
</feature>
<dbReference type="PROSITE" id="PS51736">
    <property type="entry name" value="RECOMBINASES_3"/>
    <property type="match status" value="1"/>
</dbReference>
<dbReference type="Gene3D" id="3.40.50.1390">
    <property type="entry name" value="Resolvase, N-terminal catalytic domain"/>
    <property type="match status" value="1"/>
</dbReference>
<dbReference type="PROSITE" id="PS51737">
    <property type="entry name" value="RECOMBINASE_DNA_BIND"/>
    <property type="match status" value="1"/>
</dbReference>
<dbReference type="InterPro" id="IPR025827">
    <property type="entry name" value="Zn_ribbon_recom_dom"/>
</dbReference>
<organism evidence="3 4">
    <name type="scientific">Candidatus Faeciplasma avium</name>
    <dbReference type="NCBI Taxonomy" id="2840798"/>
    <lineage>
        <taxon>Bacteria</taxon>
        <taxon>Bacillati</taxon>
        <taxon>Bacillota</taxon>
        <taxon>Clostridia</taxon>
        <taxon>Eubacteriales</taxon>
        <taxon>Oscillospiraceae</taxon>
        <taxon>Oscillospiraceae incertae sedis</taxon>
        <taxon>Candidatus Faeciplasma</taxon>
    </lineage>
</organism>
<dbReference type="InterPro" id="IPR011109">
    <property type="entry name" value="DNA_bind_recombinase_dom"/>
</dbReference>
<dbReference type="SUPFAM" id="SSF53041">
    <property type="entry name" value="Resolvase-like"/>
    <property type="match status" value="1"/>
</dbReference>
<evidence type="ECO:0000313" key="3">
    <source>
        <dbReference type="EMBL" id="HIV11125.1"/>
    </source>
</evidence>
<dbReference type="PANTHER" id="PTHR30461">
    <property type="entry name" value="DNA-INVERTASE FROM LAMBDOID PROPHAGE"/>
    <property type="match status" value="1"/>
</dbReference>
<evidence type="ECO:0000259" key="2">
    <source>
        <dbReference type="PROSITE" id="PS51737"/>
    </source>
</evidence>
<dbReference type="InterPro" id="IPR050639">
    <property type="entry name" value="SSR_resolvase"/>
</dbReference>
<dbReference type="AlphaFoldDB" id="A0A9D1T442"/>
<dbReference type="InterPro" id="IPR038109">
    <property type="entry name" value="DNA_bind_recomb_sf"/>
</dbReference>
<reference evidence="3" key="2">
    <citation type="journal article" date="2021" name="PeerJ">
        <title>Extensive microbial diversity within the chicken gut microbiome revealed by metagenomics and culture.</title>
        <authorList>
            <person name="Gilroy R."/>
            <person name="Ravi A."/>
            <person name="Getino M."/>
            <person name="Pursley I."/>
            <person name="Horton D.L."/>
            <person name="Alikhan N.F."/>
            <person name="Baker D."/>
            <person name="Gharbi K."/>
            <person name="Hall N."/>
            <person name="Watson M."/>
            <person name="Adriaenssens E.M."/>
            <person name="Foster-Nyarko E."/>
            <person name="Jarju S."/>
            <person name="Secka A."/>
            <person name="Antonio M."/>
            <person name="Oren A."/>
            <person name="Chaudhuri R.R."/>
            <person name="La Ragione R."/>
            <person name="Hildebrand F."/>
            <person name="Pallen M.J."/>
        </authorList>
    </citation>
    <scope>NUCLEOTIDE SEQUENCE</scope>
    <source>
        <strain evidence="3">1370</strain>
    </source>
</reference>
<dbReference type="SMART" id="SM00857">
    <property type="entry name" value="Resolvase"/>
    <property type="match status" value="1"/>
</dbReference>
<evidence type="ECO:0000259" key="1">
    <source>
        <dbReference type="PROSITE" id="PS51736"/>
    </source>
</evidence>
<reference evidence="3" key="1">
    <citation type="submission" date="2020-10" db="EMBL/GenBank/DDBJ databases">
        <authorList>
            <person name="Gilroy R."/>
        </authorList>
    </citation>
    <scope>NUCLEOTIDE SEQUENCE</scope>
    <source>
        <strain evidence="3">1370</strain>
    </source>
</reference>
<dbReference type="Pfam" id="PF13408">
    <property type="entry name" value="Zn_ribbon_recom"/>
    <property type="match status" value="1"/>
</dbReference>
<dbReference type="GO" id="GO:0000150">
    <property type="term" value="F:DNA strand exchange activity"/>
    <property type="evidence" value="ECO:0007669"/>
    <property type="project" value="InterPro"/>
</dbReference>
<accession>A0A9D1T442</accession>
<dbReference type="GO" id="GO:0003677">
    <property type="term" value="F:DNA binding"/>
    <property type="evidence" value="ECO:0007669"/>
    <property type="project" value="InterPro"/>
</dbReference>
<dbReference type="Gene3D" id="3.90.1750.20">
    <property type="entry name" value="Putative Large Serine Recombinase, Chain B, Domain 2"/>
    <property type="match status" value="1"/>
</dbReference>
<dbReference type="InterPro" id="IPR006119">
    <property type="entry name" value="Resolv_N"/>
</dbReference>
<name>A0A9D1T442_9FIRM</name>
<feature type="domain" description="Resolvase/invertase-type recombinase catalytic" evidence="1">
    <location>
        <begin position="12"/>
        <end position="169"/>
    </location>
</feature>
<evidence type="ECO:0000313" key="4">
    <source>
        <dbReference type="Proteomes" id="UP000823960"/>
    </source>
</evidence>
<dbReference type="Pfam" id="PF07508">
    <property type="entry name" value="Recombinase"/>
    <property type="match status" value="1"/>
</dbReference>
<dbReference type="Pfam" id="PF00239">
    <property type="entry name" value="Resolvase"/>
    <property type="match status" value="1"/>
</dbReference>
<dbReference type="EMBL" id="DVOL01000078">
    <property type="protein sequence ID" value="HIV11125.1"/>
    <property type="molecule type" value="Genomic_DNA"/>
</dbReference>
<sequence length="538" mass="59579">MAGQVLEGGFWKIGLYIRLSREDGSADGSESIKNQEKILFDFVREYFEPETCAVSGVFSDDGISGTDTNRPGFLALCKEVLSGRINCVIVKSLARAFRNLADQQKFLEEFIPVNRARFISAGTPFIDTLETRRQAGGLELPIRGLFNEQYAAAASEEIRKTFNMKRERGEFIGAFAPYGYVKDSKIKGRLAPDPEAAGVVRAIFEWFLEGMSCQGIAKRLNQLGILSPGRYKRSCGLSYYNPASLGGEGLWSPGAVTRILKNEVYTGTMVQGRQKIISYKVHKQVAVPKKDWYVVPNTHPPIVDRHIFDEAAGLFALNARTPPGKRLPQPLSGLVKCADCHASMRRKTARGIAYYSCRSYSDKGVCSSRSVREDFLISLALTVINDLIGLFDSVKTLERLSSSQKGVGPAGQGVSGQASARAKAYQAALDSLKLERLTGEISEAEYQRLSERAKRQLSLLNAAEQAPDNRSYDPIGDERAELFSELIRTKRLPRLTRGLLTRLILSVRVERDGGVTVYLGFKNELLTPKEQDRPPDAK</sequence>
<comment type="caution">
    <text evidence="3">The sequence shown here is derived from an EMBL/GenBank/DDBJ whole genome shotgun (WGS) entry which is preliminary data.</text>
</comment>
<dbReference type="PANTHER" id="PTHR30461:SF23">
    <property type="entry name" value="DNA RECOMBINASE-RELATED"/>
    <property type="match status" value="1"/>
</dbReference>
<dbReference type="Proteomes" id="UP000823960">
    <property type="component" value="Unassembled WGS sequence"/>
</dbReference>
<proteinExistence type="predicted"/>
<gene>
    <name evidence="3" type="ORF">IAD28_05485</name>
</gene>